<dbReference type="GO" id="GO:0033877">
    <property type="term" value="F:succinyl-CoA:(R)-benzylsuccinate CoA-transferase activity"/>
    <property type="evidence" value="ECO:0007669"/>
    <property type="project" value="UniProtKB-EC"/>
</dbReference>
<dbReference type="Gene3D" id="3.30.1540.10">
    <property type="entry name" value="formyl-coa transferase, domain 3"/>
    <property type="match status" value="1"/>
</dbReference>
<gene>
    <name evidence="2" type="primary">bbsF_2</name>
    <name evidence="2" type="ORF">PEL8287_03110</name>
</gene>
<dbReference type="EC" id="2.8.3.15" evidence="2"/>
<dbReference type="EMBL" id="FWFL01000008">
    <property type="protein sequence ID" value="SLN57748.1"/>
    <property type="molecule type" value="Genomic_DNA"/>
</dbReference>
<dbReference type="SUPFAM" id="SSF89796">
    <property type="entry name" value="CoA-transferase family III (CaiB/BaiF)"/>
    <property type="match status" value="1"/>
</dbReference>
<reference evidence="2 3" key="1">
    <citation type="submission" date="2017-03" db="EMBL/GenBank/DDBJ databases">
        <authorList>
            <person name="Afonso C.L."/>
            <person name="Miller P.J."/>
            <person name="Scott M.A."/>
            <person name="Spackman E."/>
            <person name="Goraichik I."/>
            <person name="Dimitrov K.M."/>
            <person name="Suarez D.L."/>
            <person name="Swayne D.E."/>
        </authorList>
    </citation>
    <scope>NUCLEOTIDE SEQUENCE [LARGE SCALE GENOMIC DNA]</scope>
    <source>
        <strain evidence="2 3">CECT 8287</strain>
    </source>
</reference>
<accession>A0A1Y5T7P2</accession>
<organism evidence="2 3">
    <name type="scientific">Roseovarius litorisediminis</name>
    <dbReference type="NCBI Taxonomy" id="1312363"/>
    <lineage>
        <taxon>Bacteria</taxon>
        <taxon>Pseudomonadati</taxon>
        <taxon>Pseudomonadota</taxon>
        <taxon>Alphaproteobacteria</taxon>
        <taxon>Rhodobacterales</taxon>
        <taxon>Roseobacteraceae</taxon>
        <taxon>Roseovarius</taxon>
    </lineage>
</organism>
<dbReference type="PANTHER" id="PTHR48207:SF3">
    <property type="entry name" value="SUCCINATE--HYDROXYMETHYLGLUTARATE COA-TRANSFERASE"/>
    <property type="match status" value="1"/>
</dbReference>
<dbReference type="OrthoDB" id="7208981at2"/>
<dbReference type="InterPro" id="IPR044855">
    <property type="entry name" value="CoA-Trfase_III_dom3_sf"/>
</dbReference>
<protein>
    <submittedName>
        <fullName evidence="2">Succinyl-CoA:(R)-benzylsuccinate CoA-transferase subunit BbsF</fullName>
        <ecNumber evidence="2">2.8.3.15</ecNumber>
    </submittedName>
</protein>
<dbReference type="PANTHER" id="PTHR48207">
    <property type="entry name" value="SUCCINATE--HYDROXYMETHYLGLUTARATE COA-TRANSFERASE"/>
    <property type="match status" value="1"/>
</dbReference>
<keyword evidence="3" id="KW-1185">Reference proteome</keyword>
<sequence>MTPLAGIKVLDLTRVLAGPYCTALLADLGADVIKLEPPRGDDYRHIGPFQQGESALFTLNNRGKKSISLNLKSPEGLALAQEIAAGCDVVVENFRPGVAEKIGLGADVLRKAKPGLIYCSVSGFGQTGPFRDLPAYDLVVQAMSGLMAATGEAGGAPLKTGESVADLVGGLFGSWAIMAALVQKARTGQGATLDVAMYDALYSMLTTSHALHFYADKTPERVGNRHPLSTPFGCFETADGQVVIAVLTPAQFARLSTLIGQPGLPDETRFATDEARTENEPELRSLIEDWSKGLNTEAAMVALAEAQLPSAPIWGIAQASDSAHARARGLVQMLPHGVLGQAPVVPQPVQFDGVKLMTYSPAPGLGADAAEILQAFCSVDAARFEDLKKAGVVA</sequence>
<dbReference type="RefSeq" id="WP_085893321.1">
    <property type="nucleotide sequence ID" value="NZ_FWFL01000008.1"/>
</dbReference>
<evidence type="ECO:0000256" key="1">
    <source>
        <dbReference type="ARBA" id="ARBA00022679"/>
    </source>
</evidence>
<evidence type="ECO:0000313" key="3">
    <source>
        <dbReference type="Proteomes" id="UP000193827"/>
    </source>
</evidence>
<dbReference type="InterPro" id="IPR050483">
    <property type="entry name" value="CoA-transferase_III_domain"/>
</dbReference>
<dbReference type="Pfam" id="PF02515">
    <property type="entry name" value="CoA_transf_3"/>
    <property type="match status" value="1"/>
</dbReference>
<dbReference type="Gene3D" id="3.40.50.10540">
    <property type="entry name" value="Crotonobetainyl-coa:carnitine coa-transferase, domain 1"/>
    <property type="match status" value="1"/>
</dbReference>
<dbReference type="AlphaFoldDB" id="A0A1Y5T7P2"/>
<name>A0A1Y5T7P2_9RHOB</name>
<dbReference type="InterPro" id="IPR023606">
    <property type="entry name" value="CoA-Trfase_III_dom_1_sf"/>
</dbReference>
<evidence type="ECO:0000313" key="2">
    <source>
        <dbReference type="EMBL" id="SLN57748.1"/>
    </source>
</evidence>
<dbReference type="Proteomes" id="UP000193827">
    <property type="component" value="Unassembled WGS sequence"/>
</dbReference>
<keyword evidence="1 2" id="KW-0808">Transferase</keyword>
<proteinExistence type="predicted"/>
<dbReference type="InterPro" id="IPR003673">
    <property type="entry name" value="CoA-Trfase_fam_III"/>
</dbReference>